<dbReference type="Pfam" id="PF08220">
    <property type="entry name" value="HTH_DeoR"/>
    <property type="match status" value="1"/>
</dbReference>
<evidence type="ECO:0000313" key="9">
    <source>
        <dbReference type="Proteomes" id="UP000199318"/>
    </source>
</evidence>
<keyword evidence="3" id="KW-0805">Transcription regulation</keyword>
<dbReference type="InterPro" id="IPR018356">
    <property type="entry name" value="Tscrpt_reg_HTH_DeoR_CS"/>
</dbReference>
<evidence type="ECO:0000256" key="2">
    <source>
        <dbReference type="ARBA" id="ARBA00022491"/>
    </source>
</evidence>
<dbReference type="Gene3D" id="1.10.10.10">
    <property type="entry name" value="Winged helix-like DNA-binding domain superfamily/Winged helix DNA-binding domain"/>
    <property type="match status" value="1"/>
</dbReference>
<dbReference type="InterPro" id="IPR014036">
    <property type="entry name" value="DeoR-like_C"/>
</dbReference>
<organism evidence="8 9">
    <name type="scientific">Salisediminibacterium halotolerans</name>
    <dbReference type="NCBI Taxonomy" id="517425"/>
    <lineage>
        <taxon>Bacteria</taxon>
        <taxon>Bacillati</taxon>
        <taxon>Bacillota</taxon>
        <taxon>Bacilli</taxon>
        <taxon>Bacillales</taxon>
        <taxon>Bacillaceae</taxon>
        <taxon>Salisediminibacterium</taxon>
    </lineage>
</organism>
<dbReference type="InterPro" id="IPR036390">
    <property type="entry name" value="WH_DNA-bd_sf"/>
</dbReference>
<dbReference type="InterPro" id="IPR037171">
    <property type="entry name" value="NagB/RpiA_transferase-like"/>
</dbReference>
<accession>A0A1H9U811</accession>
<name>A0A1H9U811_9BACI</name>
<evidence type="ECO:0000313" key="8">
    <source>
        <dbReference type="EMBL" id="SES05243.1"/>
    </source>
</evidence>
<keyword evidence="9" id="KW-1185">Reference proteome</keyword>
<dbReference type="GO" id="GO:0003700">
    <property type="term" value="F:DNA-binding transcription factor activity"/>
    <property type="evidence" value="ECO:0007669"/>
    <property type="project" value="InterPro"/>
</dbReference>
<evidence type="ECO:0000256" key="3">
    <source>
        <dbReference type="ARBA" id="ARBA00023015"/>
    </source>
</evidence>
<comment type="function">
    <text evidence="6">Repressor of the lactose catabolism operon. Galactose-6-phosphate is the inducer.</text>
</comment>
<dbReference type="STRING" id="1464123.SAMN05444126_1138"/>
<keyword evidence="4" id="KW-0238">DNA-binding</keyword>
<dbReference type="Proteomes" id="UP000199318">
    <property type="component" value="Unassembled WGS sequence"/>
</dbReference>
<proteinExistence type="predicted"/>
<reference evidence="9" key="1">
    <citation type="submission" date="2016-10" db="EMBL/GenBank/DDBJ databases">
        <authorList>
            <person name="de Groot N.N."/>
        </authorList>
    </citation>
    <scope>NUCLEOTIDE SEQUENCE [LARGE SCALE GENOMIC DNA]</scope>
    <source>
        <strain evidence="9">10nlg</strain>
    </source>
</reference>
<dbReference type="GO" id="GO:0003677">
    <property type="term" value="F:DNA binding"/>
    <property type="evidence" value="ECO:0007669"/>
    <property type="project" value="UniProtKB-KW"/>
</dbReference>
<dbReference type="InterPro" id="IPR036388">
    <property type="entry name" value="WH-like_DNA-bd_sf"/>
</dbReference>
<dbReference type="PRINTS" id="PR00037">
    <property type="entry name" value="HTHLACR"/>
</dbReference>
<protein>
    <recommendedName>
        <fullName evidence="1">Lactose phosphotransferase system repressor</fullName>
    </recommendedName>
</protein>
<dbReference type="SMART" id="SM00420">
    <property type="entry name" value="HTH_DEOR"/>
    <property type="match status" value="1"/>
</dbReference>
<keyword evidence="5" id="KW-0804">Transcription</keyword>
<feature type="domain" description="HTH deoR-type" evidence="7">
    <location>
        <begin position="2"/>
        <end position="57"/>
    </location>
</feature>
<dbReference type="InterPro" id="IPR001034">
    <property type="entry name" value="DeoR_HTH"/>
</dbReference>
<dbReference type="EMBL" id="FOGV01000013">
    <property type="protein sequence ID" value="SES05243.1"/>
    <property type="molecule type" value="Genomic_DNA"/>
</dbReference>
<dbReference type="SMART" id="SM01134">
    <property type="entry name" value="DeoRC"/>
    <property type="match status" value="1"/>
</dbReference>
<dbReference type="RefSeq" id="WP_093072970.1">
    <property type="nucleotide sequence ID" value="NZ_FOGV01000013.1"/>
</dbReference>
<dbReference type="PANTHER" id="PTHR30363:SF4">
    <property type="entry name" value="GLYCEROL-3-PHOSPHATE REGULON REPRESSOR"/>
    <property type="match status" value="1"/>
</dbReference>
<dbReference type="Pfam" id="PF00455">
    <property type="entry name" value="DeoRC"/>
    <property type="match status" value="1"/>
</dbReference>
<gene>
    <name evidence="8" type="ORF">SAMN05444126_1138</name>
</gene>
<dbReference type="PANTHER" id="PTHR30363">
    <property type="entry name" value="HTH-TYPE TRANSCRIPTIONAL REGULATOR SRLR-RELATED"/>
    <property type="match status" value="1"/>
</dbReference>
<evidence type="ECO:0000256" key="5">
    <source>
        <dbReference type="ARBA" id="ARBA00023163"/>
    </source>
</evidence>
<evidence type="ECO:0000256" key="6">
    <source>
        <dbReference type="ARBA" id="ARBA00024937"/>
    </source>
</evidence>
<dbReference type="PROSITE" id="PS51000">
    <property type="entry name" value="HTH_DEOR_2"/>
    <property type="match status" value="1"/>
</dbReference>
<dbReference type="AlphaFoldDB" id="A0A1H9U811"/>
<dbReference type="SUPFAM" id="SSF46785">
    <property type="entry name" value="Winged helix' DNA-binding domain"/>
    <property type="match status" value="1"/>
</dbReference>
<dbReference type="SUPFAM" id="SSF100950">
    <property type="entry name" value="NagB/RpiA/CoA transferase-like"/>
    <property type="match status" value="1"/>
</dbReference>
<evidence type="ECO:0000256" key="4">
    <source>
        <dbReference type="ARBA" id="ARBA00023125"/>
    </source>
</evidence>
<comment type="caution">
    <text evidence="8">The sequence shown here is derived from an EMBL/GenBank/DDBJ whole genome shotgun (WGS) entry which is preliminary data.</text>
</comment>
<dbReference type="OrthoDB" id="9798651at2"/>
<sequence>MKEDRYEEIMQMLEEHKTVRVADITERLNVTDMTIRRDLKELEDKGLLQRVHGGAKKVEDTAFAERSHSEKKEINIEEKKRIGKLAASFIAENDVIFIGPGTTNEFIIDYLDVSAAKIITNSIDIFSKISTDDRFEVILIGGKLRRRTGTFIGTFSTDMLKKINVHKAFVGTNGIYDNHVTTANEEEGDAQRIVLDRADERYILADTSKLGVKAFYSFFPLSEATAVITGTEAPPEVANVLKNYTGIIY</sequence>
<dbReference type="InterPro" id="IPR050313">
    <property type="entry name" value="Carb_Metab_HTH_regulators"/>
</dbReference>
<dbReference type="Gene3D" id="3.40.50.1360">
    <property type="match status" value="1"/>
</dbReference>
<dbReference type="PROSITE" id="PS00894">
    <property type="entry name" value="HTH_DEOR_1"/>
    <property type="match status" value="1"/>
</dbReference>
<evidence type="ECO:0000256" key="1">
    <source>
        <dbReference type="ARBA" id="ARBA00021390"/>
    </source>
</evidence>
<evidence type="ECO:0000259" key="7">
    <source>
        <dbReference type="PROSITE" id="PS51000"/>
    </source>
</evidence>
<keyword evidence="2" id="KW-0678">Repressor</keyword>